<feature type="active site" description="Charge relay system" evidence="2">
    <location>
        <position position="162"/>
    </location>
</feature>
<keyword evidence="1" id="KW-0998">Cell outer membrane</keyword>
<comment type="subunit">
    <text evidence="1">Homodimer.</text>
</comment>
<dbReference type="AlphaFoldDB" id="A0A6N8IM57"/>
<name>A0A6N8IM57_9BURK</name>
<dbReference type="EC" id="3.1.1.77" evidence="1"/>
<dbReference type="GO" id="GO:0009279">
    <property type="term" value="C:cell outer membrane"/>
    <property type="evidence" value="ECO:0007669"/>
    <property type="project" value="UniProtKB-SubCell"/>
</dbReference>
<evidence type="ECO:0000256" key="2">
    <source>
        <dbReference type="PIRSR" id="PIRSR029681-1"/>
    </source>
</evidence>
<dbReference type="Proteomes" id="UP000469385">
    <property type="component" value="Unassembled WGS sequence"/>
</dbReference>
<dbReference type="RefSeq" id="WP_157396049.1">
    <property type="nucleotide sequence ID" value="NZ_WSEL01000002.1"/>
</dbReference>
<gene>
    <name evidence="5" type="ORF">GON04_00500</name>
</gene>
<sequence length="186" mass="19909">MPFTSPTRLLLVAATSAVLAAPAAAQGLRPSAAFFQTGGGDDGVSATASLGASWDWAWRQAALGGEFSAATELVATLLQADRVGGGQRTYVQLGLVPVLRYRFGAGRSPWFVEGGIGLSVMDRKLETPEKSQGSAWNFSDNLAVGRNFGARNEHELSLRWQHTSNAGIQEPNPGFDMFFVRYAARF</sequence>
<comment type="similarity">
    <text evidence="1">Belongs to the PagL family.</text>
</comment>
<dbReference type="GO" id="GO:0050528">
    <property type="term" value="F:acyloxyacyl hydrolase activity"/>
    <property type="evidence" value="ECO:0007669"/>
    <property type="project" value="UniProtKB-EC"/>
</dbReference>
<evidence type="ECO:0000256" key="3">
    <source>
        <dbReference type="PIRSR" id="PIRSR029681-2"/>
    </source>
</evidence>
<keyword evidence="4" id="KW-0732">Signal</keyword>
<dbReference type="EMBL" id="WSEL01000002">
    <property type="protein sequence ID" value="MVQ27909.1"/>
    <property type="molecule type" value="Genomic_DNA"/>
</dbReference>
<dbReference type="InterPro" id="IPR018550">
    <property type="entry name" value="Lipid-A_deacylase-rel"/>
</dbReference>
<feature type="site" description="Critical for activity" evidence="3">
    <location>
        <position position="165"/>
    </location>
</feature>
<dbReference type="Pfam" id="PF09411">
    <property type="entry name" value="PagL"/>
    <property type="match status" value="1"/>
</dbReference>
<comment type="caution">
    <text evidence="5">The sequence shown here is derived from an EMBL/GenBank/DDBJ whole genome shotgun (WGS) entry which is preliminary data.</text>
</comment>
<feature type="active site" description="Charge relay system" evidence="2">
    <location>
        <position position="164"/>
    </location>
</feature>
<keyword evidence="6" id="KW-1185">Reference proteome</keyword>
<keyword evidence="1" id="KW-0472">Membrane</keyword>
<comment type="function">
    <text evidence="1">Has lipid A 3-O-deacylase activity. Hydrolyzes the ester bond at the 3 position of lipid A, a bioactive component of lipopolysaccharide (LPS), thereby releasing the primary fatty acyl moiety.</text>
</comment>
<evidence type="ECO:0000313" key="5">
    <source>
        <dbReference type="EMBL" id="MVQ27909.1"/>
    </source>
</evidence>
<feature type="active site" description="Charge relay system" evidence="2">
    <location>
        <position position="176"/>
    </location>
</feature>
<accession>A0A6N8IM57</accession>
<comment type="subcellular location">
    <subcellularLocation>
        <location evidence="1">Cell outer membrane</location>
        <topology evidence="1">Multi-pass membrane protein</topology>
    </subcellularLocation>
</comment>
<dbReference type="PIRSF" id="PIRSF029681">
    <property type="entry name" value="PagL"/>
    <property type="match status" value="1"/>
</dbReference>
<organism evidence="5 6">
    <name type="scientific">Ramlibacter pinisoli</name>
    <dbReference type="NCBI Taxonomy" id="2682844"/>
    <lineage>
        <taxon>Bacteria</taxon>
        <taxon>Pseudomonadati</taxon>
        <taxon>Pseudomonadota</taxon>
        <taxon>Betaproteobacteria</taxon>
        <taxon>Burkholderiales</taxon>
        <taxon>Comamonadaceae</taxon>
        <taxon>Ramlibacter</taxon>
    </lineage>
</organism>
<feature type="chain" id="PRO_5026825372" description="Lipid A deacylase" evidence="4">
    <location>
        <begin position="26"/>
        <end position="186"/>
    </location>
</feature>
<evidence type="ECO:0000313" key="6">
    <source>
        <dbReference type="Proteomes" id="UP000469385"/>
    </source>
</evidence>
<proteinExistence type="inferred from homology"/>
<evidence type="ECO:0000256" key="4">
    <source>
        <dbReference type="SAM" id="SignalP"/>
    </source>
</evidence>
<protein>
    <recommendedName>
        <fullName evidence="1">Lipid A deacylase</fullName>
        <ecNumber evidence="1">3.1.1.77</ecNumber>
    </recommendedName>
    <alternativeName>
        <fullName evidence="1">LPS 3-O-deacylase</fullName>
    </alternativeName>
    <alternativeName>
        <fullName evidence="1">Outer membrane enzyme</fullName>
    </alternativeName>
</protein>
<evidence type="ECO:0000256" key="1">
    <source>
        <dbReference type="PIRNR" id="PIRNR029681"/>
    </source>
</evidence>
<feature type="signal peptide" evidence="4">
    <location>
        <begin position="1"/>
        <end position="25"/>
    </location>
</feature>
<keyword evidence="1 5" id="KW-0378">Hydrolase</keyword>
<comment type="catalytic activity">
    <reaction evidence="1">
        <text>a 3-(acyloxy)acyl derivative of bacterial toxin + H2O = a 3-hydroxyacyl derivative of bacterial toxin + a fatty acid + H(+)</text>
        <dbReference type="Rhea" id="RHEA:12032"/>
        <dbReference type="ChEBI" id="CHEBI:15377"/>
        <dbReference type="ChEBI" id="CHEBI:15378"/>
        <dbReference type="ChEBI" id="CHEBI:28868"/>
        <dbReference type="ChEBI" id="CHEBI:136853"/>
        <dbReference type="ChEBI" id="CHEBI:140675"/>
        <dbReference type="EC" id="3.1.1.77"/>
    </reaction>
</comment>
<dbReference type="Gene3D" id="2.40.160.20">
    <property type="match status" value="1"/>
</dbReference>
<reference evidence="5 6" key="1">
    <citation type="submission" date="2019-12" db="EMBL/GenBank/DDBJ databases">
        <authorList>
            <person name="Huq M.A."/>
        </authorList>
    </citation>
    <scope>NUCLEOTIDE SEQUENCE [LARGE SCALE GENOMIC DNA]</scope>
    <source>
        <strain evidence="5 6">MAH-25</strain>
    </source>
</reference>